<dbReference type="InterPro" id="IPR036097">
    <property type="entry name" value="HisK_dim/P_sf"/>
</dbReference>
<gene>
    <name evidence="7" type="ORF">FU658_05235</name>
</gene>
<reference evidence="7 8" key="1">
    <citation type="submission" date="2019-08" db="EMBL/GenBank/DDBJ databases">
        <authorList>
            <person name="Karlyshev A.V."/>
        </authorList>
    </citation>
    <scope>NUCLEOTIDE SEQUENCE [LARGE SCALE GENOMIC DNA]</scope>
    <source>
        <strain evidence="7 8">Alg18-2.2</strain>
    </source>
</reference>
<accession>A0A5C8KW47</accession>
<dbReference type="OrthoDB" id="8807260at2"/>
<name>A0A5C8KW47_9GAMM</name>
<keyword evidence="6" id="KW-1133">Transmembrane helix</keyword>
<organism evidence="7 8">
    <name type="scientific">Alkalisalibacterium limincola</name>
    <dbReference type="NCBI Taxonomy" id="2699169"/>
    <lineage>
        <taxon>Bacteria</taxon>
        <taxon>Pseudomonadati</taxon>
        <taxon>Pseudomonadota</taxon>
        <taxon>Gammaproteobacteria</taxon>
        <taxon>Lysobacterales</taxon>
        <taxon>Lysobacteraceae</taxon>
        <taxon>Alkalisalibacterium</taxon>
    </lineage>
</organism>
<dbReference type="Proteomes" id="UP000321248">
    <property type="component" value="Unassembled WGS sequence"/>
</dbReference>
<dbReference type="InterPro" id="IPR050428">
    <property type="entry name" value="TCS_sensor_his_kinase"/>
</dbReference>
<dbReference type="AlphaFoldDB" id="A0A5C8KW47"/>
<dbReference type="CDD" id="cd00082">
    <property type="entry name" value="HisKA"/>
    <property type="match status" value="1"/>
</dbReference>
<keyword evidence="5 7" id="KW-0418">Kinase</keyword>
<evidence type="ECO:0000256" key="1">
    <source>
        <dbReference type="ARBA" id="ARBA00000085"/>
    </source>
</evidence>
<dbReference type="RefSeq" id="WP_147891121.1">
    <property type="nucleotide sequence ID" value="NZ_VRTS01000003.1"/>
</dbReference>
<dbReference type="InterPro" id="IPR003661">
    <property type="entry name" value="HisK_dim/P_dom"/>
</dbReference>
<evidence type="ECO:0000256" key="6">
    <source>
        <dbReference type="SAM" id="Phobius"/>
    </source>
</evidence>
<dbReference type="InterPro" id="IPR036890">
    <property type="entry name" value="HATPase_C_sf"/>
</dbReference>
<evidence type="ECO:0000256" key="3">
    <source>
        <dbReference type="ARBA" id="ARBA00022553"/>
    </source>
</evidence>
<comment type="catalytic activity">
    <reaction evidence="1">
        <text>ATP + protein L-histidine = ADP + protein N-phospho-L-histidine.</text>
        <dbReference type="EC" id="2.7.13.3"/>
    </reaction>
</comment>
<evidence type="ECO:0000256" key="2">
    <source>
        <dbReference type="ARBA" id="ARBA00012438"/>
    </source>
</evidence>
<feature type="transmembrane region" description="Helical" evidence="6">
    <location>
        <begin position="131"/>
        <end position="149"/>
    </location>
</feature>
<protein>
    <recommendedName>
        <fullName evidence="2">histidine kinase</fullName>
        <ecNumber evidence="2">2.7.13.3</ecNumber>
    </recommendedName>
</protein>
<proteinExistence type="predicted"/>
<dbReference type="SUPFAM" id="SSF55874">
    <property type="entry name" value="ATPase domain of HSP90 chaperone/DNA topoisomerase II/histidine kinase"/>
    <property type="match status" value="1"/>
</dbReference>
<dbReference type="GO" id="GO:0005886">
    <property type="term" value="C:plasma membrane"/>
    <property type="evidence" value="ECO:0007669"/>
    <property type="project" value="TreeGrafter"/>
</dbReference>
<dbReference type="Gene3D" id="3.30.565.10">
    <property type="entry name" value="Histidine kinase-like ATPase, C-terminal domain"/>
    <property type="match status" value="1"/>
</dbReference>
<dbReference type="SUPFAM" id="SSF47384">
    <property type="entry name" value="Homodimeric domain of signal transducing histidine kinase"/>
    <property type="match status" value="1"/>
</dbReference>
<keyword evidence="8" id="KW-1185">Reference proteome</keyword>
<keyword evidence="3" id="KW-0597">Phosphoprotein</keyword>
<evidence type="ECO:0000256" key="5">
    <source>
        <dbReference type="ARBA" id="ARBA00022777"/>
    </source>
</evidence>
<keyword evidence="6" id="KW-0472">Membrane</keyword>
<dbReference type="GO" id="GO:0000155">
    <property type="term" value="F:phosphorelay sensor kinase activity"/>
    <property type="evidence" value="ECO:0007669"/>
    <property type="project" value="InterPro"/>
</dbReference>
<evidence type="ECO:0000256" key="4">
    <source>
        <dbReference type="ARBA" id="ARBA00022679"/>
    </source>
</evidence>
<feature type="transmembrane region" description="Helical" evidence="6">
    <location>
        <begin position="12"/>
        <end position="36"/>
    </location>
</feature>
<keyword evidence="4" id="KW-0808">Transferase</keyword>
<sequence>MRRLRLRSVLARQWITFGVTLFAGFAAMALLLLFLLEDQFIDRRLRDVGQTVVEGAVHLPTGFTRYGSQDAPPAVLAAFQAHRPGAIRELRLPDGPYVHVLAGRDQGGRDFLLVYDVTDQLYVNAALRTGWPWLLAIAALLTLAAWVLAHRFVGTLARRADALVHALGEPGDTTSLRQLARDEPIEEFALLAHRSADAWDARLTALERERETLAFLGHELRTPLQSARTSLDALQEDRHDGAAWMRLRRAHQRLVRASQAILWLERDSVRSSAPPTPADTLLAALDEEFAPLAHSRRQALHANAPPGLCWPWPAEVIETIAANLLMNAIQHGGPGIIEVNADSDGLSVVNPYAEDSRTAGFGLGLELVSRLVQRFGGSLSHNHRPDAVEVQVKFRR</sequence>
<dbReference type="Gene3D" id="1.10.287.130">
    <property type="match status" value="1"/>
</dbReference>
<keyword evidence="6" id="KW-0812">Transmembrane</keyword>
<evidence type="ECO:0000313" key="7">
    <source>
        <dbReference type="EMBL" id="TXK64309.1"/>
    </source>
</evidence>
<evidence type="ECO:0000313" key="8">
    <source>
        <dbReference type="Proteomes" id="UP000321248"/>
    </source>
</evidence>
<dbReference type="PANTHER" id="PTHR45436:SF5">
    <property type="entry name" value="SENSOR HISTIDINE KINASE TRCS"/>
    <property type="match status" value="1"/>
</dbReference>
<dbReference type="EMBL" id="VRTS01000003">
    <property type="protein sequence ID" value="TXK64309.1"/>
    <property type="molecule type" value="Genomic_DNA"/>
</dbReference>
<comment type="caution">
    <text evidence="7">The sequence shown here is derived from an EMBL/GenBank/DDBJ whole genome shotgun (WGS) entry which is preliminary data.</text>
</comment>
<dbReference type="PANTHER" id="PTHR45436">
    <property type="entry name" value="SENSOR HISTIDINE KINASE YKOH"/>
    <property type="match status" value="1"/>
</dbReference>
<dbReference type="EC" id="2.7.13.3" evidence="2"/>